<accession>A0A814LI69</accession>
<feature type="region of interest" description="Disordered" evidence="4">
    <location>
        <begin position="434"/>
        <end position="465"/>
    </location>
</feature>
<evidence type="ECO:0000313" key="7">
    <source>
        <dbReference type="EMBL" id="CAF1065353.1"/>
    </source>
</evidence>
<dbReference type="PROSITE" id="PS50061">
    <property type="entry name" value="ETS_DOMAIN_3"/>
    <property type="match status" value="1"/>
</dbReference>
<dbReference type="Gene3D" id="1.10.150.50">
    <property type="entry name" value="Transcription Factor, Ets-1"/>
    <property type="match status" value="1"/>
</dbReference>
<comment type="subcellular location">
    <subcellularLocation>
        <location evidence="3">Nucleus</location>
    </subcellularLocation>
</comment>
<dbReference type="PRINTS" id="PR00454">
    <property type="entry name" value="ETSDOMAIN"/>
</dbReference>
<dbReference type="InterPro" id="IPR046328">
    <property type="entry name" value="ETS_fam"/>
</dbReference>
<dbReference type="EMBL" id="CAJNOJ010000083">
    <property type="protein sequence ID" value="CAF1065353.1"/>
    <property type="molecule type" value="Genomic_DNA"/>
</dbReference>
<dbReference type="InterPro" id="IPR036388">
    <property type="entry name" value="WH-like_DNA-bd_sf"/>
</dbReference>
<feature type="region of interest" description="Disordered" evidence="4">
    <location>
        <begin position="371"/>
        <end position="403"/>
    </location>
</feature>
<dbReference type="SMART" id="SM00413">
    <property type="entry name" value="ETS"/>
    <property type="match status" value="1"/>
</dbReference>
<dbReference type="InterPro" id="IPR000418">
    <property type="entry name" value="Ets_dom"/>
</dbReference>
<dbReference type="PANTHER" id="PTHR11849:SF201">
    <property type="entry name" value="ETS DNA-BINDING PROTEIN POKKURI"/>
    <property type="match status" value="1"/>
</dbReference>
<feature type="compositionally biased region" description="Polar residues" evidence="4">
    <location>
        <begin position="373"/>
        <end position="403"/>
    </location>
</feature>
<feature type="compositionally biased region" description="Polar residues" evidence="4">
    <location>
        <begin position="172"/>
        <end position="184"/>
    </location>
</feature>
<protein>
    <submittedName>
        <fullName evidence="7">Uncharacterized protein</fullName>
    </submittedName>
</protein>
<dbReference type="SMART" id="SM00251">
    <property type="entry name" value="SAM_PNT"/>
    <property type="match status" value="1"/>
</dbReference>
<evidence type="ECO:0000313" key="8">
    <source>
        <dbReference type="Proteomes" id="UP000663852"/>
    </source>
</evidence>
<dbReference type="AlphaFoldDB" id="A0A814LI69"/>
<dbReference type="Pfam" id="PF02198">
    <property type="entry name" value="SAM_PNT"/>
    <property type="match status" value="1"/>
</dbReference>
<dbReference type="OrthoDB" id="5961210at2759"/>
<organism evidence="7 8">
    <name type="scientific">Adineta ricciae</name>
    <name type="common">Rotifer</name>
    <dbReference type="NCBI Taxonomy" id="249248"/>
    <lineage>
        <taxon>Eukaryota</taxon>
        <taxon>Metazoa</taxon>
        <taxon>Spiralia</taxon>
        <taxon>Gnathifera</taxon>
        <taxon>Rotifera</taxon>
        <taxon>Eurotatoria</taxon>
        <taxon>Bdelloidea</taxon>
        <taxon>Adinetida</taxon>
        <taxon>Adinetidae</taxon>
        <taxon>Adineta</taxon>
    </lineage>
</organism>
<dbReference type="Pfam" id="PF00178">
    <property type="entry name" value="Ets"/>
    <property type="match status" value="1"/>
</dbReference>
<evidence type="ECO:0000256" key="1">
    <source>
        <dbReference type="ARBA" id="ARBA00005562"/>
    </source>
</evidence>
<evidence type="ECO:0000259" key="6">
    <source>
        <dbReference type="PROSITE" id="PS51433"/>
    </source>
</evidence>
<dbReference type="GO" id="GO:0000981">
    <property type="term" value="F:DNA-binding transcription factor activity, RNA polymerase II-specific"/>
    <property type="evidence" value="ECO:0007669"/>
    <property type="project" value="TreeGrafter"/>
</dbReference>
<sequence>MVIINNMVANTDTTFANIPFPTNNHLISSTKMNLPGNLLRSIEFWTKEDVQKWIEYCIEEYSLGDINLNDFEMNGKALSLLSEDGFKQRSARSGDILYKALQQHYALIKSFHYQTLSHQLWNSFGFLPPSSVRHFNLPFPPVPPPNMPYLHSAMNYLYNQCETKYTTALTESQQLTRTRQTSDCSSSSSSVTKPLDKHDTSLPISSIKEEYMDDEDIDIEQHESVSKPPLLPPPLLVKSQANERKILAGNDSARQIRYYQDRIDFHGDILMKPKAAKNCRILWEFLYILLEDPLYESIIHWENREKMVFRINQADKLAALWGLQKNRLSMTYEKLSRGMRYYYSNNIISKEQSKRLLYRFMRSPDEIRKNMKRQNPSVNTFYPSTSKPSLLSEKNLQHSEPSVPSQISNQFLHFLPNYSSMLSSNYLFPARDKPISKSDRASSSSPESLDSSHHESEKQYSCSSTAKRKQTIPISLTSRLLHSYPFDQPLNLAVSCKQEEHMMDSKNI</sequence>
<dbReference type="Gene3D" id="1.10.10.10">
    <property type="entry name" value="Winged helix-like DNA-binding domain superfamily/Winged helix DNA-binding domain"/>
    <property type="match status" value="1"/>
</dbReference>
<feature type="domain" description="PNT" evidence="6">
    <location>
        <begin position="24"/>
        <end position="108"/>
    </location>
</feature>
<name>A0A814LI69_ADIRI</name>
<dbReference type="PROSITE" id="PS51433">
    <property type="entry name" value="PNT"/>
    <property type="match status" value="1"/>
</dbReference>
<dbReference type="InterPro" id="IPR036390">
    <property type="entry name" value="WH_DNA-bd_sf"/>
</dbReference>
<dbReference type="SUPFAM" id="SSF47769">
    <property type="entry name" value="SAM/Pointed domain"/>
    <property type="match status" value="1"/>
</dbReference>
<comment type="caution">
    <text evidence="7">The sequence shown here is derived from an EMBL/GenBank/DDBJ whole genome shotgun (WGS) entry which is preliminary data.</text>
</comment>
<dbReference type="SUPFAM" id="SSF46785">
    <property type="entry name" value="Winged helix' DNA-binding domain"/>
    <property type="match status" value="1"/>
</dbReference>
<gene>
    <name evidence="7" type="ORF">EDS130_LOCUS18147</name>
</gene>
<dbReference type="GO" id="GO:0005634">
    <property type="term" value="C:nucleus"/>
    <property type="evidence" value="ECO:0007669"/>
    <property type="project" value="UniProtKB-SubCell"/>
</dbReference>
<keyword evidence="3" id="KW-0539">Nucleus</keyword>
<feature type="domain" description="ETS" evidence="5">
    <location>
        <begin position="280"/>
        <end position="361"/>
    </location>
</feature>
<evidence type="ECO:0000256" key="2">
    <source>
        <dbReference type="ARBA" id="ARBA00023125"/>
    </source>
</evidence>
<dbReference type="GO" id="GO:0030154">
    <property type="term" value="P:cell differentiation"/>
    <property type="evidence" value="ECO:0007669"/>
    <property type="project" value="TreeGrafter"/>
</dbReference>
<evidence type="ECO:0000256" key="4">
    <source>
        <dbReference type="SAM" id="MobiDB-lite"/>
    </source>
</evidence>
<feature type="region of interest" description="Disordered" evidence="4">
    <location>
        <begin position="172"/>
        <end position="200"/>
    </location>
</feature>
<keyword evidence="2 3" id="KW-0238">DNA-binding</keyword>
<dbReference type="GO" id="GO:0043565">
    <property type="term" value="F:sequence-specific DNA binding"/>
    <property type="evidence" value="ECO:0007669"/>
    <property type="project" value="InterPro"/>
</dbReference>
<dbReference type="InterPro" id="IPR013761">
    <property type="entry name" value="SAM/pointed_sf"/>
</dbReference>
<dbReference type="InterPro" id="IPR003118">
    <property type="entry name" value="Pointed_dom"/>
</dbReference>
<dbReference type="PANTHER" id="PTHR11849">
    <property type="entry name" value="ETS"/>
    <property type="match status" value="1"/>
</dbReference>
<reference evidence="7" key="1">
    <citation type="submission" date="2021-02" db="EMBL/GenBank/DDBJ databases">
        <authorList>
            <person name="Nowell W R."/>
        </authorList>
    </citation>
    <scope>NUCLEOTIDE SEQUENCE</scope>
</reference>
<comment type="similarity">
    <text evidence="1 3">Belongs to the ETS family.</text>
</comment>
<proteinExistence type="inferred from homology"/>
<evidence type="ECO:0000259" key="5">
    <source>
        <dbReference type="PROSITE" id="PS50061"/>
    </source>
</evidence>
<evidence type="ECO:0000256" key="3">
    <source>
        <dbReference type="RuleBase" id="RU004019"/>
    </source>
</evidence>
<dbReference type="Proteomes" id="UP000663852">
    <property type="component" value="Unassembled WGS sequence"/>
</dbReference>